<evidence type="ECO:0000313" key="1">
    <source>
        <dbReference type="EMBL" id="KFA88706.1"/>
    </source>
</evidence>
<protein>
    <submittedName>
        <fullName evidence="1">Uncharacterized protein</fullName>
    </submittedName>
</protein>
<organism evidence="1 2">
    <name type="scientific">Archangium violaceum Cb vi76</name>
    <dbReference type="NCBI Taxonomy" id="1406225"/>
    <lineage>
        <taxon>Bacteria</taxon>
        <taxon>Pseudomonadati</taxon>
        <taxon>Myxococcota</taxon>
        <taxon>Myxococcia</taxon>
        <taxon>Myxococcales</taxon>
        <taxon>Cystobacterineae</taxon>
        <taxon>Archangiaceae</taxon>
        <taxon>Archangium</taxon>
    </lineage>
</organism>
<comment type="caution">
    <text evidence="1">The sequence shown here is derived from an EMBL/GenBank/DDBJ whole genome shotgun (WGS) entry which is preliminary data.</text>
</comment>
<dbReference type="Proteomes" id="UP000028547">
    <property type="component" value="Unassembled WGS sequence"/>
</dbReference>
<dbReference type="EMBL" id="JPMI01000277">
    <property type="protein sequence ID" value="KFA88706.1"/>
    <property type="molecule type" value="Genomic_DNA"/>
</dbReference>
<evidence type="ECO:0000313" key="2">
    <source>
        <dbReference type="Proteomes" id="UP000028547"/>
    </source>
</evidence>
<name>A0A084SJS1_9BACT</name>
<proteinExistence type="predicted"/>
<accession>A0A084SJS1</accession>
<reference evidence="1 2" key="1">
    <citation type="submission" date="2014-07" db="EMBL/GenBank/DDBJ databases">
        <title>Draft Genome Sequence of Gephyronic Acid Producer, Cystobacter violaceus Strain Cb vi76.</title>
        <authorList>
            <person name="Stevens D.C."/>
            <person name="Young J."/>
            <person name="Carmichael R."/>
            <person name="Tan J."/>
            <person name="Taylor R.E."/>
        </authorList>
    </citation>
    <scope>NUCLEOTIDE SEQUENCE [LARGE SCALE GENOMIC DNA]</scope>
    <source>
        <strain evidence="1 2">Cb vi76</strain>
    </source>
</reference>
<gene>
    <name evidence="1" type="ORF">Q664_39585</name>
</gene>
<dbReference type="RefSeq" id="WP_043407751.1">
    <property type="nucleotide sequence ID" value="NZ_JPMI01000277.1"/>
</dbReference>
<dbReference type="AlphaFoldDB" id="A0A084SJS1"/>
<sequence length="378" mass="41538">MSTTLNEYLRLAEPHLSPRLISPTALARLEQLARLMPPVSASGFECRLGREEAQADLGVRFLASDGSRALLAGRVDAGPALPSPLFSHPVWERLRRFGARWDTPGSLLQEELGDVFLEFDVEETPPPVPIPSFFIEYDRRAWRRLAAMEESLALLWGEPLAPAVRERVVACLAALPAGGSVSAVGAMFSRRFDGVRLCLQGLGPDTLPDYLALIDWPGDTRDVEALLAPVAGRVERMALSLDVGPAVLPRLGVECHLSDSLHEADSERWASLLDVLVKQGLCLRAKRDALVAWLGHTHLRAHPEALPGNLRALAASLGPKALPVFLRRINHLKLVLQPGQPPEAKAYLVLLQRWLGHDGQRRRYVFGDLQEVRDAVLG</sequence>